<sequence length="191" mass="20550">MAELTLDPKTTALILIDLQHGIIALPVKPYSGPEVAERGSKLAAAFRAAGSTVAYVRVDMADILHLPADQQMRDPNAPPPPAIASQLAPESGYQEGDLLITKRQWGAFYDTGLDQQLRRRGIRTIVICGIATNIGVESTARAAFDMGYALVFVEDAMATISAEAHEFSIKGIFTRMGRVRSLNEVVAALGQ</sequence>
<dbReference type="InterPro" id="IPR050272">
    <property type="entry name" value="Isochorismatase-like_hydrls"/>
</dbReference>
<organism evidence="3 4">
    <name type="scientific">Granulicella sibirica</name>
    <dbReference type="NCBI Taxonomy" id="2479048"/>
    <lineage>
        <taxon>Bacteria</taxon>
        <taxon>Pseudomonadati</taxon>
        <taxon>Acidobacteriota</taxon>
        <taxon>Terriglobia</taxon>
        <taxon>Terriglobales</taxon>
        <taxon>Acidobacteriaceae</taxon>
        <taxon>Granulicella</taxon>
    </lineage>
</organism>
<dbReference type="NCBIfam" id="NF008517">
    <property type="entry name" value="PRK11440.1"/>
    <property type="match status" value="1"/>
</dbReference>
<proteinExistence type="predicted"/>
<name>A0A4Q0T8V2_9BACT</name>
<dbReference type="EMBL" id="RDSM01000001">
    <property type="protein sequence ID" value="RXH58598.1"/>
    <property type="molecule type" value="Genomic_DNA"/>
</dbReference>
<dbReference type="PANTHER" id="PTHR43540">
    <property type="entry name" value="PEROXYUREIDOACRYLATE/UREIDOACRYLATE AMIDOHYDROLASE-RELATED"/>
    <property type="match status" value="1"/>
</dbReference>
<reference evidence="3 4" key="1">
    <citation type="submission" date="2018-11" db="EMBL/GenBank/DDBJ databases">
        <authorList>
            <person name="Mardanov A.V."/>
            <person name="Ravin N.V."/>
            <person name="Dedysh S.N."/>
        </authorList>
    </citation>
    <scope>NUCLEOTIDE SEQUENCE [LARGE SCALE GENOMIC DNA]</scope>
    <source>
        <strain evidence="3 4">AF10</strain>
    </source>
</reference>
<dbReference type="SUPFAM" id="SSF52499">
    <property type="entry name" value="Isochorismatase-like hydrolases"/>
    <property type="match status" value="1"/>
</dbReference>
<dbReference type="InterPro" id="IPR000868">
    <property type="entry name" value="Isochorismatase-like_dom"/>
</dbReference>
<dbReference type="Proteomes" id="UP000289437">
    <property type="component" value="Unassembled WGS sequence"/>
</dbReference>
<evidence type="ECO:0000259" key="2">
    <source>
        <dbReference type="Pfam" id="PF00857"/>
    </source>
</evidence>
<dbReference type="InterPro" id="IPR036380">
    <property type="entry name" value="Isochorismatase-like_sf"/>
</dbReference>
<reference evidence="4" key="2">
    <citation type="submission" date="2019-02" db="EMBL/GenBank/DDBJ databases">
        <title>Granulicella sibirica sp. nov., a psychrotolerant acidobacterium isolated from an organic soil layer in forested tundra, West Siberia.</title>
        <authorList>
            <person name="Oshkin I.Y."/>
            <person name="Kulichevskaya I.S."/>
            <person name="Rijpstra W.I.C."/>
            <person name="Sinninghe Damste J.S."/>
            <person name="Rakitin A.L."/>
            <person name="Ravin N.V."/>
            <person name="Dedysh S.N."/>
        </authorList>
    </citation>
    <scope>NUCLEOTIDE SEQUENCE [LARGE SCALE GENOMIC DNA]</scope>
    <source>
        <strain evidence="4">AF10</strain>
    </source>
</reference>
<dbReference type="PANTHER" id="PTHR43540:SF7">
    <property type="entry name" value="ISOCHORISMATASE FAMILY PROTEIN YECD"/>
    <property type="match status" value="1"/>
</dbReference>
<dbReference type="GO" id="GO:0016787">
    <property type="term" value="F:hydrolase activity"/>
    <property type="evidence" value="ECO:0007669"/>
    <property type="project" value="UniProtKB-KW"/>
</dbReference>
<protein>
    <submittedName>
        <fullName evidence="3">Nicotinamidase/isochorismatase family protein</fullName>
    </submittedName>
</protein>
<dbReference type="Gene3D" id="3.40.50.850">
    <property type="entry name" value="Isochorismatase-like"/>
    <property type="match status" value="1"/>
</dbReference>
<dbReference type="Pfam" id="PF00857">
    <property type="entry name" value="Isochorismatase"/>
    <property type="match status" value="1"/>
</dbReference>
<gene>
    <name evidence="3" type="ORF">GRAN_1908</name>
</gene>
<accession>A0A4Q0T8V2</accession>
<dbReference type="OrthoDB" id="9785724at2"/>
<evidence type="ECO:0000313" key="3">
    <source>
        <dbReference type="EMBL" id="RXH58598.1"/>
    </source>
</evidence>
<dbReference type="CDD" id="cd00431">
    <property type="entry name" value="cysteine_hydrolases"/>
    <property type="match status" value="1"/>
</dbReference>
<keyword evidence="1" id="KW-0378">Hydrolase</keyword>
<evidence type="ECO:0000256" key="1">
    <source>
        <dbReference type="ARBA" id="ARBA00022801"/>
    </source>
</evidence>
<feature type="domain" description="Isochorismatase-like" evidence="2">
    <location>
        <begin position="11"/>
        <end position="183"/>
    </location>
</feature>
<evidence type="ECO:0000313" key="4">
    <source>
        <dbReference type="Proteomes" id="UP000289437"/>
    </source>
</evidence>
<keyword evidence="4" id="KW-1185">Reference proteome</keyword>
<comment type="caution">
    <text evidence="3">The sequence shown here is derived from an EMBL/GenBank/DDBJ whole genome shotgun (WGS) entry which is preliminary data.</text>
</comment>
<dbReference type="RefSeq" id="WP_128912563.1">
    <property type="nucleotide sequence ID" value="NZ_RDSM01000001.1"/>
</dbReference>
<dbReference type="AlphaFoldDB" id="A0A4Q0T8V2"/>